<dbReference type="Gene3D" id="1.10.1740.10">
    <property type="match status" value="1"/>
</dbReference>
<evidence type="ECO:0000256" key="2">
    <source>
        <dbReference type="ARBA" id="ARBA00023082"/>
    </source>
</evidence>
<keyword evidence="8" id="KW-1185">Reference proteome</keyword>
<keyword evidence="4" id="KW-0804">Transcription</keyword>
<gene>
    <name evidence="7" type="ORF">A3844_06175</name>
</gene>
<reference evidence="7 8" key="1">
    <citation type="submission" date="2016-03" db="EMBL/GenBank/DDBJ databases">
        <authorList>
            <person name="Sant'Anna F.H."/>
            <person name="Ambrosini A."/>
            <person name="Souza R."/>
            <person name="Bach E."/>
            <person name="Fernandes G."/>
            <person name="Balsanelli E."/>
            <person name="Baura V.A."/>
            <person name="Souza E.M."/>
            <person name="Passaglia L."/>
        </authorList>
    </citation>
    <scope>NUCLEOTIDE SEQUENCE [LARGE SCALE GENOMIC DNA]</scope>
    <source>
        <strain evidence="7 8">P26E</strain>
    </source>
</reference>
<evidence type="ECO:0000313" key="7">
    <source>
        <dbReference type="EMBL" id="OKP89565.1"/>
    </source>
</evidence>
<dbReference type="InterPro" id="IPR007630">
    <property type="entry name" value="RNA_pol_sigma70_r4"/>
</dbReference>
<dbReference type="InterPro" id="IPR013325">
    <property type="entry name" value="RNA_pol_sigma_r2"/>
</dbReference>
<evidence type="ECO:0000256" key="3">
    <source>
        <dbReference type="ARBA" id="ARBA00023125"/>
    </source>
</evidence>
<protein>
    <recommendedName>
        <fullName evidence="9">RNA polymerase subunit sigma-70</fullName>
    </recommendedName>
</protein>
<organism evidence="7 8">
    <name type="scientific">Paenibacillus helianthi</name>
    <dbReference type="NCBI Taxonomy" id="1349432"/>
    <lineage>
        <taxon>Bacteria</taxon>
        <taxon>Bacillati</taxon>
        <taxon>Bacillota</taxon>
        <taxon>Bacilli</taxon>
        <taxon>Bacillales</taxon>
        <taxon>Paenibacillaceae</taxon>
        <taxon>Paenibacillus</taxon>
    </lineage>
</organism>
<name>A0ABX3EVZ5_9BACL</name>
<evidence type="ECO:0008006" key="9">
    <source>
        <dbReference type="Google" id="ProtNLM"/>
    </source>
</evidence>
<dbReference type="RefSeq" id="WP_074083720.1">
    <property type="nucleotide sequence ID" value="NZ_LVWI01000014.1"/>
</dbReference>
<dbReference type="SUPFAM" id="SSF88946">
    <property type="entry name" value="Sigma2 domain of RNA polymerase sigma factors"/>
    <property type="match status" value="1"/>
</dbReference>
<dbReference type="PANTHER" id="PTHR30385">
    <property type="entry name" value="SIGMA FACTOR F FLAGELLAR"/>
    <property type="match status" value="1"/>
</dbReference>
<dbReference type="InterPro" id="IPR013324">
    <property type="entry name" value="RNA_pol_sigma_r3/r4-like"/>
</dbReference>
<evidence type="ECO:0000313" key="8">
    <source>
        <dbReference type="Proteomes" id="UP000186058"/>
    </source>
</evidence>
<dbReference type="NCBIfam" id="TIGR02937">
    <property type="entry name" value="sigma70-ECF"/>
    <property type="match status" value="1"/>
</dbReference>
<keyword evidence="1" id="KW-0805">Transcription regulation</keyword>
<dbReference type="Proteomes" id="UP000186058">
    <property type="component" value="Unassembled WGS sequence"/>
</dbReference>
<evidence type="ECO:0000256" key="1">
    <source>
        <dbReference type="ARBA" id="ARBA00023015"/>
    </source>
</evidence>
<dbReference type="EMBL" id="LVWI01000014">
    <property type="protein sequence ID" value="OKP89565.1"/>
    <property type="molecule type" value="Genomic_DNA"/>
</dbReference>
<evidence type="ECO:0000256" key="4">
    <source>
        <dbReference type="ARBA" id="ARBA00023163"/>
    </source>
</evidence>
<dbReference type="Pfam" id="PF04545">
    <property type="entry name" value="Sigma70_r4"/>
    <property type="match status" value="1"/>
</dbReference>
<feature type="domain" description="RNA polymerase sigma-70 region 2" evidence="5">
    <location>
        <begin position="25"/>
        <end position="85"/>
    </location>
</feature>
<evidence type="ECO:0000259" key="5">
    <source>
        <dbReference type="Pfam" id="PF04542"/>
    </source>
</evidence>
<accession>A0ABX3EVZ5</accession>
<feature type="domain" description="RNA polymerase sigma-70 region 4" evidence="6">
    <location>
        <begin position="134"/>
        <end position="169"/>
    </location>
</feature>
<keyword evidence="3" id="KW-0238">DNA-binding</keyword>
<dbReference type="InterPro" id="IPR007627">
    <property type="entry name" value="RNA_pol_sigma70_r2"/>
</dbReference>
<evidence type="ECO:0000259" key="6">
    <source>
        <dbReference type="Pfam" id="PF04545"/>
    </source>
</evidence>
<keyword evidence="2" id="KW-0731">Sigma factor</keyword>
<sequence>MGTETLDELYALGEMDVFFQKSKEKVEKRVHGMRLAGTDGEDVVQEALIKVYRYLPKYDSSKSKVSTYLDRIVTSAIRDCLKKAGAKSNLQVVNAIPLAIFDGVDDTQVTYEAGAKDLGYENAELMMDIMDHLGLTEREKEMFRLRISGYEFKEIAQVFDISRGRMSQIWSGITAKCAVVI</sequence>
<proteinExistence type="predicted"/>
<dbReference type="InterPro" id="IPR014284">
    <property type="entry name" value="RNA_pol_sigma-70_dom"/>
</dbReference>
<dbReference type="Pfam" id="PF04542">
    <property type="entry name" value="Sigma70_r2"/>
    <property type="match status" value="1"/>
</dbReference>
<comment type="caution">
    <text evidence="7">The sequence shown here is derived from an EMBL/GenBank/DDBJ whole genome shotgun (WGS) entry which is preliminary data.</text>
</comment>
<dbReference type="SUPFAM" id="SSF88659">
    <property type="entry name" value="Sigma3 and sigma4 domains of RNA polymerase sigma factors"/>
    <property type="match status" value="1"/>
</dbReference>